<reference evidence="1" key="1">
    <citation type="submission" date="2022-04" db="EMBL/GenBank/DDBJ databases">
        <title>Genome of the entomopathogenic fungus Entomophthora muscae.</title>
        <authorList>
            <person name="Elya C."/>
            <person name="Lovett B.R."/>
            <person name="Lee E."/>
            <person name="Macias A.M."/>
            <person name="Hajek A.E."/>
            <person name="De Bivort B.L."/>
            <person name="Kasson M.T."/>
            <person name="De Fine Licht H.H."/>
            <person name="Stajich J.E."/>
        </authorList>
    </citation>
    <scope>NUCLEOTIDE SEQUENCE</scope>
    <source>
        <strain evidence="1">Berkeley</strain>
    </source>
</reference>
<gene>
    <name evidence="1" type="ORF">DSO57_1030763</name>
</gene>
<evidence type="ECO:0000313" key="1">
    <source>
        <dbReference type="EMBL" id="KAJ9064427.1"/>
    </source>
</evidence>
<name>A0ACC2SQN7_9FUNG</name>
<organism evidence="1 2">
    <name type="scientific">Entomophthora muscae</name>
    <dbReference type="NCBI Taxonomy" id="34485"/>
    <lineage>
        <taxon>Eukaryota</taxon>
        <taxon>Fungi</taxon>
        <taxon>Fungi incertae sedis</taxon>
        <taxon>Zoopagomycota</taxon>
        <taxon>Entomophthoromycotina</taxon>
        <taxon>Entomophthoromycetes</taxon>
        <taxon>Entomophthorales</taxon>
        <taxon>Entomophthoraceae</taxon>
        <taxon>Entomophthora</taxon>
    </lineage>
</organism>
<sequence length="195" mass="21319">MPTPSGLPKSLIGPWRLLATSHWIVAPAWSRGRIIRSVKFRGPPLALDWDAFPRPSKKVAHVQAKPLQNLEDLAHMVDKRFVLAFLAEVPISPLESPPTAEETLIQLDCLLSWCCPVLKQLANQQKNAGHMKSERSNLWPGEIGSQNLQPVVSQVANSSGLGVPWPETIGFQSSLVEASEEGIRGNVHPESSEGS</sequence>
<keyword evidence="2" id="KW-1185">Reference proteome</keyword>
<protein>
    <submittedName>
        <fullName evidence="1">Uncharacterized protein</fullName>
    </submittedName>
</protein>
<dbReference type="EMBL" id="QTSX02004475">
    <property type="protein sequence ID" value="KAJ9064427.1"/>
    <property type="molecule type" value="Genomic_DNA"/>
</dbReference>
<comment type="caution">
    <text evidence="1">The sequence shown here is derived from an EMBL/GenBank/DDBJ whole genome shotgun (WGS) entry which is preliminary data.</text>
</comment>
<proteinExistence type="predicted"/>
<dbReference type="Proteomes" id="UP001165960">
    <property type="component" value="Unassembled WGS sequence"/>
</dbReference>
<evidence type="ECO:0000313" key="2">
    <source>
        <dbReference type="Proteomes" id="UP001165960"/>
    </source>
</evidence>
<accession>A0ACC2SQN7</accession>